<reference evidence="2" key="1">
    <citation type="journal article" date="2020" name="ISME J.">
        <title>Gammaproteobacteria mediating utilization of methyl-, sulfur- and petroleum organic compounds in deep ocean hydrothermal plumes.</title>
        <authorList>
            <person name="Zhou Z."/>
            <person name="Liu Y."/>
            <person name="Pan J."/>
            <person name="Cron B.R."/>
            <person name="Toner B.M."/>
            <person name="Anantharaman K."/>
            <person name="Breier J.A."/>
            <person name="Dick G.J."/>
            <person name="Li M."/>
        </authorList>
    </citation>
    <scope>NUCLEOTIDE SEQUENCE</scope>
    <source>
        <strain evidence="2">SZUA-1385</strain>
    </source>
</reference>
<feature type="domain" description="Ribbon-helix-helix protein CopG" evidence="1">
    <location>
        <begin position="5"/>
        <end position="41"/>
    </location>
</feature>
<dbReference type="Gene3D" id="3.30.70.1150">
    <property type="entry name" value="ACT-like. Chain A, domain 2"/>
    <property type="match status" value="1"/>
</dbReference>
<dbReference type="InterPro" id="IPR010985">
    <property type="entry name" value="Ribbon_hlx_hlx"/>
</dbReference>
<dbReference type="InterPro" id="IPR045865">
    <property type="entry name" value="ACT-like_dom_sf"/>
</dbReference>
<sequence length="135" mass="15786">MVNVERISVSFPKFLLKEIDEITEKKGYSSRSEFIRDSIRKNILENNQLDREGFISGIVIIVYSPTKNAMEKMSRAYFEHNSIIKSINQYYIKTSCGKYKKVETFIIEGNSEDISNFYDKISNLEGKVYDKIIIF</sequence>
<gene>
    <name evidence="2" type="ORF">EYG76_03855</name>
</gene>
<evidence type="ECO:0000313" key="3">
    <source>
        <dbReference type="Proteomes" id="UP000605144"/>
    </source>
</evidence>
<dbReference type="InterPro" id="IPR013321">
    <property type="entry name" value="Arc_rbn_hlx_hlx"/>
</dbReference>
<comment type="caution">
    <text evidence="2">The sequence shown here is derived from an EMBL/GenBank/DDBJ whole genome shotgun (WGS) entry which is preliminary data.</text>
</comment>
<dbReference type="PANTHER" id="PTHR34719">
    <property type="entry name" value="NICKEL-RESPONSIVE REGULATOR"/>
    <property type="match status" value="1"/>
</dbReference>
<protein>
    <submittedName>
        <fullName evidence="2">CopG family ribbon-helix-helix protein</fullName>
    </submittedName>
</protein>
<dbReference type="AlphaFoldDB" id="A0A832YU12"/>
<dbReference type="InterPro" id="IPR027271">
    <property type="entry name" value="Acetolactate_synth/TF_NikR_C"/>
</dbReference>
<dbReference type="PANTHER" id="PTHR34719:SF2">
    <property type="entry name" value="NICKEL-RESPONSIVE REGULATOR"/>
    <property type="match status" value="1"/>
</dbReference>
<dbReference type="SUPFAM" id="SSF47598">
    <property type="entry name" value="Ribbon-helix-helix"/>
    <property type="match status" value="1"/>
</dbReference>
<dbReference type="InterPro" id="IPR050192">
    <property type="entry name" value="CopG/NikR_regulator"/>
</dbReference>
<organism evidence="2 3">
    <name type="scientific">Methanothermococcus okinawensis</name>
    <dbReference type="NCBI Taxonomy" id="155863"/>
    <lineage>
        <taxon>Archaea</taxon>
        <taxon>Methanobacteriati</taxon>
        <taxon>Methanobacteriota</taxon>
        <taxon>Methanomada group</taxon>
        <taxon>Methanococci</taxon>
        <taxon>Methanococcales</taxon>
        <taxon>Methanococcaceae</taxon>
        <taxon>Methanothermococcus</taxon>
    </lineage>
</organism>
<dbReference type="GO" id="GO:0006355">
    <property type="term" value="P:regulation of DNA-templated transcription"/>
    <property type="evidence" value="ECO:0007669"/>
    <property type="project" value="InterPro"/>
</dbReference>
<accession>A0A832YU12</accession>
<dbReference type="Pfam" id="PF01402">
    <property type="entry name" value="RHH_1"/>
    <property type="match status" value="1"/>
</dbReference>
<name>A0A832YU12_9EURY</name>
<dbReference type="SUPFAM" id="SSF55021">
    <property type="entry name" value="ACT-like"/>
    <property type="match status" value="1"/>
</dbReference>
<dbReference type="Gene3D" id="1.10.1220.10">
    <property type="entry name" value="Met repressor-like"/>
    <property type="match status" value="1"/>
</dbReference>
<dbReference type="EMBL" id="DQSV01000075">
    <property type="protein sequence ID" value="HIP17419.1"/>
    <property type="molecule type" value="Genomic_DNA"/>
</dbReference>
<evidence type="ECO:0000259" key="1">
    <source>
        <dbReference type="Pfam" id="PF01402"/>
    </source>
</evidence>
<evidence type="ECO:0000313" key="2">
    <source>
        <dbReference type="EMBL" id="HIP17419.1"/>
    </source>
</evidence>
<dbReference type="InterPro" id="IPR002145">
    <property type="entry name" value="CopG"/>
</dbReference>
<dbReference type="Proteomes" id="UP000605144">
    <property type="component" value="Unassembled WGS sequence"/>
</dbReference>
<dbReference type="GO" id="GO:0003677">
    <property type="term" value="F:DNA binding"/>
    <property type="evidence" value="ECO:0007669"/>
    <property type="project" value="TreeGrafter"/>
</dbReference>
<proteinExistence type="predicted"/>
<dbReference type="CDD" id="cd22231">
    <property type="entry name" value="RHH_NikR_HicB-like"/>
    <property type="match status" value="1"/>
</dbReference>